<dbReference type="PANTHER" id="PTHR43027">
    <property type="entry name" value="DOXORUBICIN RESISTANCE ABC TRANSPORTER PERMEASE PROTEIN DRRC-RELATED"/>
    <property type="match status" value="1"/>
</dbReference>
<feature type="transmembrane region" description="Helical" evidence="5">
    <location>
        <begin position="54"/>
        <end position="79"/>
    </location>
</feature>
<evidence type="ECO:0000313" key="8">
    <source>
        <dbReference type="Proteomes" id="UP000185124"/>
    </source>
</evidence>
<evidence type="ECO:0000256" key="2">
    <source>
        <dbReference type="ARBA" id="ARBA00022692"/>
    </source>
</evidence>
<dbReference type="GO" id="GO:0016020">
    <property type="term" value="C:membrane"/>
    <property type="evidence" value="ECO:0007669"/>
    <property type="project" value="UniProtKB-SubCell"/>
</dbReference>
<gene>
    <name evidence="7" type="ORF">SAMN04489832_4218</name>
</gene>
<dbReference type="InterPro" id="IPR052902">
    <property type="entry name" value="ABC-2_transporter"/>
</dbReference>
<dbReference type="STRING" id="709881.SAMN04489832_4218"/>
<dbReference type="Pfam" id="PF01061">
    <property type="entry name" value="ABC2_membrane"/>
    <property type="match status" value="1"/>
</dbReference>
<feature type="domain" description="ABC-2 type transporter transmembrane" evidence="6">
    <location>
        <begin position="3"/>
        <end position="198"/>
    </location>
</feature>
<evidence type="ECO:0000256" key="1">
    <source>
        <dbReference type="ARBA" id="ARBA00004141"/>
    </source>
</evidence>
<dbReference type="RefSeq" id="WP_074314863.1">
    <property type="nucleotide sequence ID" value="NZ_FSQT01000002.1"/>
</dbReference>
<feature type="transmembrane region" description="Helical" evidence="5">
    <location>
        <begin position="221"/>
        <end position="241"/>
    </location>
</feature>
<feature type="transmembrane region" description="Helical" evidence="5">
    <location>
        <begin position="139"/>
        <end position="160"/>
    </location>
</feature>
<keyword evidence="8" id="KW-1185">Reference proteome</keyword>
<name>A0A1N5ZNN3_9ACTN</name>
<evidence type="ECO:0000313" key="7">
    <source>
        <dbReference type="EMBL" id="SIN23270.1"/>
    </source>
</evidence>
<reference evidence="8" key="1">
    <citation type="submission" date="2016-12" db="EMBL/GenBank/DDBJ databases">
        <authorList>
            <person name="Varghese N."/>
            <person name="Submissions S."/>
        </authorList>
    </citation>
    <scope>NUCLEOTIDE SEQUENCE [LARGE SCALE GENOMIC DNA]</scope>
    <source>
        <strain evidence="8">DSM 45599</strain>
    </source>
</reference>
<feature type="transmembrane region" description="Helical" evidence="5">
    <location>
        <begin position="100"/>
        <end position="127"/>
    </location>
</feature>
<dbReference type="Proteomes" id="UP000185124">
    <property type="component" value="Unassembled WGS sequence"/>
</dbReference>
<keyword evidence="4 5" id="KW-0472">Membrane</keyword>
<dbReference type="OrthoDB" id="3217868at2"/>
<keyword evidence="2 5" id="KW-0812">Transmembrane</keyword>
<feature type="transmembrane region" description="Helical" evidence="5">
    <location>
        <begin position="21"/>
        <end position="42"/>
    </location>
</feature>
<proteinExistence type="predicted"/>
<comment type="subcellular location">
    <subcellularLocation>
        <location evidence="1">Membrane</location>
        <topology evidence="1">Multi-pass membrane protein</topology>
    </subcellularLocation>
</comment>
<accession>A0A1N5ZNN3</accession>
<sequence>MRAFRQILRIEARLYLRDLPTLLSTIGLPTLILVVLGLIPALRKPDPNFDGQTFVSYFAPSLLVVTLAMVGVNILPAVLGTYRERGVLRRLATTPASPAALLAAQLVLALAGILASALLLVLVARLAFEVPLPRHPVGFAAAFVLGTAALLALGLLVAAVARTAKAAQALAVPLFMVVMFFGGVYLPRFLLPEFLARIGDYTPPGVQALLDAWTGTPPQPLHLAIMAVVALGAGAAAAKLFRWK</sequence>
<protein>
    <submittedName>
        <fullName evidence="7">ABC-2 type transport system permease protein</fullName>
    </submittedName>
</protein>
<dbReference type="AlphaFoldDB" id="A0A1N5ZNN3"/>
<keyword evidence="3 5" id="KW-1133">Transmembrane helix</keyword>
<feature type="transmembrane region" description="Helical" evidence="5">
    <location>
        <begin position="167"/>
        <end position="186"/>
    </location>
</feature>
<evidence type="ECO:0000256" key="4">
    <source>
        <dbReference type="ARBA" id="ARBA00023136"/>
    </source>
</evidence>
<evidence type="ECO:0000259" key="6">
    <source>
        <dbReference type="Pfam" id="PF01061"/>
    </source>
</evidence>
<evidence type="ECO:0000256" key="5">
    <source>
        <dbReference type="SAM" id="Phobius"/>
    </source>
</evidence>
<dbReference type="PANTHER" id="PTHR43027:SF2">
    <property type="entry name" value="TRANSPORT PERMEASE PROTEIN"/>
    <property type="match status" value="1"/>
</dbReference>
<dbReference type="EMBL" id="FSQT01000002">
    <property type="protein sequence ID" value="SIN23270.1"/>
    <property type="molecule type" value="Genomic_DNA"/>
</dbReference>
<organism evidence="7 8">
    <name type="scientific">Micromonospora cremea</name>
    <dbReference type="NCBI Taxonomy" id="709881"/>
    <lineage>
        <taxon>Bacteria</taxon>
        <taxon>Bacillati</taxon>
        <taxon>Actinomycetota</taxon>
        <taxon>Actinomycetes</taxon>
        <taxon>Micromonosporales</taxon>
        <taxon>Micromonosporaceae</taxon>
        <taxon>Micromonospora</taxon>
    </lineage>
</organism>
<dbReference type="InterPro" id="IPR013525">
    <property type="entry name" value="ABC2_TM"/>
</dbReference>
<evidence type="ECO:0000256" key="3">
    <source>
        <dbReference type="ARBA" id="ARBA00022989"/>
    </source>
</evidence>
<dbReference type="GO" id="GO:0140359">
    <property type="term" value="F:ABC-type transporter activity"/>
    <property type="evidence" value="ECO:0007669"/>
    <property type="project" value="InterPro"/>
</dbReference>